<dbReference type="KEGG" id="aluc:AKAW2_70481S"/>
<dbReference type="CDD" id="cd16841">
    <property type="entry name" value="RraA_family"/>
    <property type="match status" value="1"/>
</dbReference>
<dbReference type="EMBL" id="AP024431">
    <property type="protein sequence ID" value="BCS03603.1"/>
    <property type="molecule type" value="Genomic_DNA"/>
</dbReference>
<protein>
    <submittedName>
        <fullName evidence="2">Uncharacterized protein</fullName>
    </submittedName>
</protein>
<reference evidence="2" key="2">
    <citation type="submission" date="2021-02" db="EMBL/GenBank/DDBJ databases">
        <title>Aspergillus luchuensis mut. kawachii IFO 4304 genome sequence.</title>
        <authorList>
            <person name="Mori K."/>
            <person name="Kadooka C."/>
            <person name="Goto M."/>
            <person name="Futagami T."/>
        </authorList>
    </citation>
    <scope>NUCLEOTIDE SEQUENCE</scope>
    <source>
        <strain evidence="2">IFO 4308</strain>
    </source>
</reference>
<dbReference type="InterPro" id="IPR036704">
    <property type="entry name" value="RraA/RraA-like_sf"/>
</dbReference>
<dbReference type="Gene3D" id="3.50.30.40">
    <property type="entry name" value="Ribonuclease E inhibitor RraA/RraA-like"/>
    <property type="match status" value="1"/>
</dbReference>
<keyword evidence="1" id="KW-0479">Metal-binding</keyword>
<dbReference type="AlphaFoldDB" id="A0A7R7WIJ6"/>
<dbReference type="InterPro" id="IPR005493">
    <property type="entry name" value="RraA/RraA-like"/>
</dbReference>
<dbReference type="GO" id="GO:0046872">
    <property type="term" value="F:metal ion binding"/>
    <property type="evidence" value="ECO:0007669"/>
    <property type="project" value="UniProtKB-KW"/>
</dbReference>
<organism evidence="2 3">
    <name type="scientific">Aspergillus kawachii</name>
    <name type="common">White koji mold</name>
    <name type="synonym">Aspergillus awamori var. kawachi</name>
    <dbReference type="NCBI Taxonomy" id="1069201"/>
    <lineage>
        <taxon>Eukaryota</taxon>
        <taxon>Fungi</taxon>
        <taxon>Dikarya</taxon>
        <taxon>Ascomycota</taxon>
        <taxon>Pezizomycotina</taxon>
        <taxon>Eurotiomycetes</taxon>
        <taxon>Eurotiomycetidae</taxon>
        <taxon>Eurotiales</taxon>
        <taxon>Aspergillaceae</taxon>
        <taxon>Aspergillus</taxon>
        <taxon>Aspergillus subgen. Circumdati</taxon>
    </lineage>
</organism>
<dbReference type="SUPFAM" id="SSF89562">
    <property type="entry name" value="RraA-like"/>
    <property type="match status" value="1"/>
</dbReference>
<dbReference type="PANTHER" id="PTHR33254">
    <property type="entry name" value="4-HYDROXY-4-METHYL-2-OXOGLUTARATE ALDOLASE 3-RELATED"/>
    <property type="match status" value="1"/>
</dbReference>
<dbReference type="Pfam" id="PF03737">
    <property type="entry name" value="RraA-like"/>
    <property type="match status" value="1"/>
</dbReference>
<dbReference type="PANTHER" id="PTHR33254:SF28">
    <property type="entry name" value="4-HYDROXY-4-METHYL-2-OXOGLUTARATE ALDOLASE"/>
    <property type="match status" value="1"/>
</dbReference>
<gene>
    <name evidence="2" type="ORF">AKAW2_70481S</name>
</gene>
<evidence type="ECO:0000313" key="2">
    <source>
        <dbReference type="EMBL" id="BCS03603.1"/>
    </source>
</evidence>
<name>A0A7R7WIJ6_ASPKA</name>
<feature type="binding site" evidence="1">
    <location>
        <position position="177"/>
    </location>
    <ligand>
        <name>substrate</name>
    </ligand>
</feature>
<evidence type="ECO:0000313" key="3">
    <source>
        <dbReference type="Proteomes" id="UP000661280"/>
    </source>
</evidence>
<dbReference type="GO" id="GO:0008948">
    <property type="term" value="F:oxaloacetate decarboxylase activity"/>
    <property type="evidence" value="ECO:0007669"/>
    <property type="project" value="TreeGrafter"/>
</dbReference>
<comment type="cofactor">
    <cofactor evidence="1">
        <name>Mg(2+)</name>
        <dbReference type="ChEBI" id="CHEBI:18420"/>
    </cofactor>
</comment>
<evidence type="ECO:0000256" key="1">
    <source>
        <dbReference type="PIRSR" id="PIRSR605493-1"/>
    </source>
</evidence>
<proteinExistence type="predicted"/>
<sequence>MSKSICPGLLQNAGWPVGWPDCLPAFVSWTTTIYLLGPLSCPFASPHYRINREQVAMAVRPNVLSALRRFTSCDVGDALVKLGVPQGGYLSGLKMYSPDFMSPTAKFLGPAYTVKMVHASNKVSPTPKLHFADAIPKDSVVFVSQPRDLISACWGGLMSTRAQKRGAAGVIIDGKFRDINEHRELGMTLFARDISILGSNSFTRSSELDVPVTYENSENGGQVVINPGDYILGDADGVVVVPPEKAEECVRLCQERFDIDEETRRCLEQGDEIGSTIKRLRK</sequence>
<feature type="binding site" evidence="1">
    <location>
        <position position="178"/>
    </location>
    <ligand>
        <name>Mg(2+)</name>
        <dbReference type="ChEBI" id="CHEBI:18420"/>
    </ligand>
</feature>
<dbReference type="Proteomes" id="UP000661280">
    <property type="component" value="Chromosome 7"/>
</dbReference>
<keyword evidence="1" id="KW-0460">Magnesium</keyword>
<reference evidence="2" key="1">
    <citation type="submission" date="2021-01" db="EMBL/GenBank/DDBJ databases">
        <authorList>
            <consortium name="Aspergillus luchuensis mut. kawachii IFO 4304 genome sequencing consortium"/>
            <person name="Kazuki M."/>
            <person name="Futagami T."/>
        </authorList>
    </citation>
    <scope>NUCLEOTIDE SEQUENCE</scope>
    <source>
        <strain evidence="2">IFO 4308</strain>
    </source>
</reference>
<dbReference type="OrthoDB" id="1476984at2759"/>
<dbReference type="GO" id="GO:0047443">
    <property type="term" value="F:4-hydroxy-4-methyl-2-oxoglutarate aldolase activity"/>
    <property type="evidence" value="ECO:0007669"/>
    <property type="project" value="TreeGrafter"/>
</dbReference>
<dbReference type="RefSeq" id="XP_041547365.1">
    <property type="nucleotide sequence ID" value="XM_041683068.1"/>
</dbReference>
<accession>A0A7R7WIJ6</accession>
<dbReference type="GeneID" id="64964924"/>
<feature type="binding site" evidence="1">
    <location>
        <begin position="155"/>
        <end position="158"/>
    </location>
    <ligand>
        <name>substrate</name>
    </ligand>
</feature>
<keyword evidence="3" id="KW-1185">Reference proteome</keyword>